<dbReference type="Proteomes" id="UP000470404">
    <property type="component" value="Unassembled WGS sequence"/>
</dbReference>
<sequence length="147" mass="16667">MAEQDQERSFAERLAHLIATVHPPDRKPYSYREIAQGVADVTGVSMSATHVQQLAVGARRDPKRSHIQALARFFGVPVTYFFDDEVAGRVDEQVADVVAWRDTQARGLAQRAMRLSERDRRTVSALMDQLASYAEGRERTRRGRKPE</sequence>
<evidence type="ECO:0000313" key="1">
    <source>
        <dbReference type="EMBL" id="NEC56403.1"/>
    </source>
</evidence>
<reference evidence="1 4" key="3">
    <citation type="submission" date="2020-01" db="EMBL/GenBank/DDBJ databases">
        <title>Insect and environment-associated Actinomycetes.</title>
        <authorList>
            <person name="Currrie C."/>
            <person name="Chevrette M."/>
            <person name="Carlson C."/>
            <person name="Stubbendieck R."/>
            <person name="Wendt-Pienkowski E."/>
        </authorList>
    </citation>
    <scope>NUCLEOTIDE SEQUENCE [LARGE SCALE GENOMIC DNA]</scope>
    <source>
        <strain evidence="1 4">SID8386</strain>
    </source>
</reference>
<dbReference type="OrthoDB" id="2679623at2"/>
<evidence type="ECO:0000313" key="4">
    <source>
        <dbReference type="Proteomes" id="UP000470404"/>
    </source>
</evidence>
<accession>A0A1I6B075</accession>
<organism evidence="2 3">
    <name type="scientific">Amycolatopsis rubida</name>
    <dbReference type="NCBI Taxonomy" id="112413"/>
    <lineage>
        <taxon>Bacteria</taxon>
        <taxon>Bacillati</taxon>
        <taxon>Actinomycetota</taxon>
        <taxon>Actinomycetes</taxon>
        <taxon>Pseudonocardiales</taxon>
        <taxon>Pseudonocardiaceae</taxon>
        <taxon>Amycolatopsis</taxon>
    </lineage>
</organism>
<keyword evidence="4" id="KW-1185">Reference proteome</keyword>
<dbReference type="Gene3D" id="1.10.260.40">
    <property type="entry name" value="lambda repressor-like DNA-binding domains"/>
    <property type="match status" value="1"/>
</dbReference>
<proteinExistence type="predicted"/>
<dbReference type="EMBL" id="JAAGNC010000069">
    <property type="protein sequence ID" value="NEC56403.1"/>
    <property type="molecule type" value="Genomic_DNA"/>
</dbReference>
<dbReference type="RefSeq" id="WP_067589048.1">
    <property type="nucleotide sequence ID" value="NZ_FOWC01000022.1"/>
</dbReference>
<dbReference type="EMBL" id="FOWC01000022">
    <property type="protein sequence ID" value="SFQ74358.1"/>
    <property type="molecule type" value="Genomic_DNA"/>
</dbReference>
<dbReference type="AlphaFoldDB" id="A0A1I6B075"/>
<dbReference type="GO" id="GO:0003677">
    <property type="term" value="F:DNA binding"/>
    <property type="evidence" value="ECO:0007669"/>
    <property type="project" value="InterPro"/>
</dbReference>
<reference evidence="2" key="1">
    <citation type="submission" date="2016-10" db="EMBL/GenBank/DDBJ databases">
        <authorList>
            <person name="de Groot N.N."/>
        </authorList>
    </citation>
    <scope>NUCLEOTIDE SEQUENCE [LARGE SCALE GENOMIC DNA]</scope>
    <source>
        <strain evidence="2">DSM 44637</strain>
    </source>
</reference>
<reference evidence="3" key="2">
    <citation type="submission" date="2016-10" db="EMBL/GenBank/DDBJ databases">
        <authorList>
            <person name="Varghese N."/>
            <person name="Submissions S."/>
        </authorList>
    </citation>
    <scope>NUCLEOTIDE SEQUENCE [LARGE SCALE GENOMIC DNA]</scope>
    <source>
        <strain evidence="3">DSM 44637</strain>
    </source>
</reference>
<gene>
    <name evidence="1" type="ORF">G3I59_12610</name>
    <name evidence="2" type="ORF">SAMN05421854_12232</name>
</gene>
<protein>
    <submittedName>
        <fullName evidence="1">XRE family transcriptional regulator</fullName>
    </submittedName>
</protein>
<evidence type="ECO:0000313" key="3">
    <source>
        <dbReference type="Proteomes" id="UP000199137"/>
    </source>
</evidence>
<dbReference type="InterPro" id="IPR010982">
    <property type="entry name" value="Lambda_DNA-bd_dom_sf"/>
</dbReference>
<name>A0A1I6B075_9PSEU</name>
<dbReference type="Proteomes" id="UP000199137">
    <property type="component" value="Unassembled WGS sequence"/>
</dbReference>
<evidence type="ECO:0000313" key="2">
    <source>
        <dbReference type="EMBL" id="SFQ74358.1"/>
    </source>
</evidence>
<dbReference type="STRING" id="112413.SAMN05421854_12232"/>